<dbReference type="EMBL" id="MSZS01000001">
    <property type="protein sequence ID" value="PKX99050.1"/>
    <property type="molecule type" value="Genomic_DNA"/>
</dbReference>
<organism evidence="2 3">
    <name type="scientific">Aspergillus novofumigatus (strain IBT 16806)</name>
    <dbReference type="NCBI Taxonomy" id="1392255"/>
    <lineage>
        <taxon>Eukaryota</taxon>
        <taxon>Fungi</taxon>
        <taxon>Dikarya</taxon>
        <taxon>Ascomycota</taxon>
        <taxon>Pezizomycotina</taxon>
        <taxon>Eurotiomycetes</taxon>
        <taxon>Eurotiomycetidae</taxon>
        <taxon>Eurotiales</taxon>
        <taxon>Aspergillaceae</taxon>
        <taxon>Aspergillus</taxon>
        <taxon>Aspergillus subgen. Fumigati</taxon>
    </lineage>
</organism>
<feature type="region of interest" description="Disordered" evidence="1">
    <location>
        <begin position="193"/>
        <end position="223"/>
    </location>
</feature>
<accession>A0A2I1CN48</accession>
<dbReference type="GeneID" id="36529611"/>
<gene>
    <name evidence="2" type="ORF">P174DRAFT_36946</name>
</gene>
<evidence type="ECO:0000256" key="1">
    <source>
        <dbReference type="SAM" id="MobiDB-lite"/>
    </source>
</evidence>
<dbReference type="AlphaFoldDB" id="A0A2I1CN48"/>
<dbReference type="Proteomes" id="UP000234474">
    <property type="component" value="Unassembled WGS sequence"/>
</dbReference>
<keyword evidence="3" id="KW-1185">Reference proteome</keyword>
<dbReference type="VEuPathDB" id="FungiDB:P174DRAFT_36946"/>
<name>A0A2I1CN48_ASPN1</name>
<evidence type="ECO:0000313" key="3">
    <source>
        <dbReference type="Proteomes" id="UP000234474"/>
    </source>
</evidence>
<comment type="caution">
    <text evidence="2">The sequence shown here is derived from an EMBL/GenBank/DDBJ whole genome shotgun (WGS) entry which is preliminary data.</text>
</comment>
<proteinExistence type="predicted"/>
<dbReference type="RefSeq" id="XP_024687645.1">
    <property type="nucleotide sequence ID" value="XM_024822285.1"/>
</dbReference>
<reference evidence="3" key="1">
    <citation type="journal article" date="2018" name="Proc. Natl. Acad. Sci. U.S.A.">
        <title>Linking secondary metabolites to gene clusters through genome sequencing of six diverse Aspergillus species.</title>
        <authorList>
            <person name="Kaerboelling I."/>
            <person name="Vesth T.C."/>
            <person name="Frisvad J.C."/>
            <person name="Nybo J.L."/>
            <person name="Theobald S."/>
            <person name="Kuo A."/>
            <person name="Bowyer P."/>
            <person name="Matsuda Y."/>
            <person name="Mondo S."/>
            <person name="Lyhne E.K."/>
            <person name="Kogle M.E."/>
            <person name="Clum A."/>
            <person name="Lipzen A."/>
            <person name="Salamov A."/>
            <person name="Ngan C.Y."/>
            <person name="Daum C."/>
            <person name="Chiniquy J."/>
            <person name="Barry K."/>
            <person name="LaButti K."/>
            <person name="Haridas S."/>
            <person name="Simmons B.A."/>
            <person name="Magnuson J.K."/>
            <person name="Mortensen U.H."/>
            <person name="Larsen T.O."/>
            <person name="Grigoriev I.V."/>
            <person name="Baker S.E."/>
            <person name="Andersen M.R."/>
        </authorList>
    </citation>
    <scope>NUCLEOTIDE SEQUENCE [LARGE SCALE GENOMIC DNA]</scope>
    <source>
        <strain evidence="3">IBT 16806</strain>
    </source>
</reference>
<protein>
    <submittedName>
        <fullName evidence="2">Uncharacterized protein</fullName>
    </submittedName>
</protein>
<evidence type="ECO:0000313" key="2">
    <source>
        <dbReference type="EMBL" id="PKX99050.1"/>
    </source>
</evidence>
<sequence length="223" mass="24861">MIICVSIGCICCHHSIKGSKHHEFHALLFGLPIRLLAVRIIYWGFIIARQQCLSTRQVFDRSRASLADSACIISSYCMQRACAVIVGRLLLALRVLSSISSTDQPHHLFGRILFIQSLNWHSRHCPNNPCQTYALAKTSKTSETRIPLSLPSASLRSLGLDYTLGLLDLDPATQIHMPRIHYPRALAHSIPTPHLPSVISQPQPDAGKTASHRNLISREHPTR</sequence>